<sequence length="139" mass="15422">MSVIDQPVVVQRVHRVIVTLWKLEGWCWEFRRAYSQRWASTSQPIQPGNCMNVAAESAGLTNVFLYSATESPKSHLTIIFPTRQRPNVPCARYTTTGIRRSAVGATRSAAVLARGVLDALHFVPRDPPATVFGLLTSLE</sequence>
<reference evidence="1 2" key="1">
    <citation type="submission" date="2023-01" db="EMBL/GenBank/DDBJ databases">
        <authorList>
            <person name="Whitehead M."/>
        </authorList>
    </citation>
    <scope>NUCLEOTIDE SEQUENCE [LARGE SCALE GENOMIC DNA]</scope>
</reference>
<protein>
    <submittedName>
        <fullName evidence="1">Uncharacterized protein</fullName>
    </submittedName>
</protein>
<name>A0AAV0XEQ0_9HEMI</name>
<proteinExistence type="predicted"/>
<dbReference type="EMBL" id="CARXXK010000004">
    <property type="protein sequence ID" value="CAI6366287.1"/>
    <property type="molecule type" value="Genomic_DNA"/>
</dbReference>
<comment type="caution">
    <text evidence="1">The sequence shown here is derived from an EMBL/GenBank/DDBJ whole genome shotgun (WGS) entry which is preliminary data.</text>
</comment>
<evidence type="ECO:0000313" key="1">
    <source>
        <dbReference type="EMBL" id="CAI6366287.1"/>
    </source>
</evidence>
<dbReference type="AlphaFoldDB" id="A0AAV0XEQ0"/>
<gene>
    <name evidence="1" type="ORF">MEUPH1_LOCUS20889</name>
</gene>
<evidence type="ECO:0000313" key="2">
    <source>
        <dbReference type="Proteomes" id="UP001160148"/>
    </source>
</evidence>
<organism evidence="1 2">
    <name type="scientific">Macrosiphum euphorbiae</name>
    <name type="common">potato aphid</name>
    <dbReference type="NCBI Taxonomy" id="13131"/>
    <lineage>
        <taxon>Eukaryota</taxon>
        <taxon>Metazoa</taxon>
        <taxon>Ecdysozoa</taxon>
        <taxon>Arthropoda</taxon>
        <taxon>Hexapoda</taxon>
        <taxon>Insecta</taxon>
        <taxon>Pterygota</taxon>
        <taxon>Neoptera</taxon>
        <taxon>Paraneoptera</taxon>
        <taxon>Hemiptera</taxon>
        <taxon>Sternorrhyncha</taxon>
        <taxon>Aphidomorpha</taxon>
        <taxon>Aphidoidea</taxon>
        <taxon>Aphididae</taxon>
        <taxon>Macrosiphini</taxon>
        <taxon>Macrosiphum</taxon>
    </lineage>
</organism>
<dbReference type="Proteomes" id="UP001160148">
    <property type="component" value="Unassembled WGS sequence"/>
</dbReference>
<keyword evidence="2" id="KW-1185">Reference proteome</keyword>
<accession>A0AAV0XEQ0</accession>